<gene>
    <name evidence="1" type="ORF">COO91_02571</name>
</gene>
<evidence type="ECO:0000313" key="2">
    <source>
        <dbReference type="Proteomes" id="UP000232003"/>
    </source>
</evidence>
<dbReference type="KEGG" id="nfl:COO91_02571"/>
<reference evidence="1 2" key="1">
    <citation type="submission" date="2017-11" db="EMBL/GenBank/DDBJ databases">
        <title>Complete genome of a free-living desiccation-tolerant cyanobacterium and its photosynthetic adaptation to extreme terrestrial habitat.</title>
        <authorList>
            <person name="Shang J."/>
        </authorList>
    </citation>
    <scope>NUCLEOTIDE SEQUENCE [LARGE SCALE GENOMIC DNA]</scope>
    <source>
        <strain evidence="1 2">CCNUN1</strain>
    </source>
</reference>
<dbReference type="EMBL" id="CP024785">
    <property type="protein sequence ID" value="AUB36650.1"/>
    <property type="molecule type" value="Genomic_DNA"/>
</dbReference>
<evidence type="ECO:0000313" key="1">
    <source>
        <dbReference type="EMBL" id="AUB36650.1"/>
    </source>
</evidence>
<dbReference type="AlphaFoldDB" id="A0A2K8SMR8"/>
<organism evidence="1 2">
    <name type="scientific">Nostoc flagelliforme CCNUN1</name>
    <dbReference type="NCBI Taxonomy" id="2038116"/>
    <lineage>
        <taxon>Bacteria</taxon>
        <taxon>Bacillati</taxon>
        <taxon>Cyanobacteriota</taxon>
        <taxon>Cyanophyceae</taxon>
        <taxon>Nostocales</taxon>
        <taxon>Nostocaceae</taxon>
        <taxon>Nostoc</taxon>
    </lineage>
</organism>
<accession>A0A2K8SMR8</accession>
<proteinExistence type="predicted"/>
<keyword evidence="2" id="KW-1185">Reference proteome</keyword>
<sequence length="39" mass="4228">MEFQVAQNLGIYGAGRVGTLAVYTCVYTVALFRGEGFKP</sequence>
<name>A0A2K8SMR8_9NOSO</name>
<dbReference type="Proteomes" id="UP000232003">
    <property type="component" value="Chromosome"/>
</dbReference>
<protein>
    <submittedName>
        <fullName evidence="1">Uncharacterized protein</fullName>
    </submittedName>
</protein>